<sequence length="117" mass="12172">MSTHDTANPEDVAVTAVRAMDPMFGVANVVAVAQEAVVHAAAATRLLAPISPLQTTRISPDGRMAIAAVSNSLLVRLPSVRTSFHAEPPSRTVRQVENGVAAAAMTAIGFAILEDEL</sequence>
<name>A0A254NJB6_9BURK</name>
<reference evidence="1 2" key="1">
    <citation type="journal article" date="2007" name="Int. J. Syst. Evol. Microbiol.">
        <title>Description of Pelomonas aquatica sp. nov. and Pelomonas puraquae sp. nov., isolated from industrial and haemodialysis water.</title>
        <authorList>
            <person name="Gomila M."/>
            <person name="Bowien B."/>
            <person name="Falsen E."/>
            <person name="Moore E.R."/>
            <person name="Lalucat J."/>
        </authorList>
    </citation>
    <scope>NUCLEOTIDE SEQUENCE [LARGE SCALE GENOMIC DNA]</scope>
    <source>
        <strain evidence="1 2">CCUG 52769</strain>
    </source>
</reference>
<evidence type="ECO:0000313" key="2">
    <source>
        <dbReference type="Proteomes" id="UP000197446"/>
    </source>
</evidence>
<organism evidence="1 2">
    <name type="scientific">Roseateles puraquae</name>
    <dbReference type="NCBI Taxonomy" id="431059"/>
    <lineage>
        <taxon>Bacteria</taxon>
        <taxon>Pseudomonadati</taxon>
        <taxon>Pseudomonadota</taxon>
        <taxon>Betaproteobacteria</taxon>
        <taxon>Burkholderiales</taxon>
        <taxon>Sphaerotilaceae</taxon>
        <taxon>Roseateles</taxon>
    </lineage>
</organism>
<protein>
    <submittedName>
        <fullName evidence="1">Uncharacterized protein</fullName>
    </submittedName>
</protein>
<dbReference type="Proteomes" id="UP000197446">
    <property type="component" value="Unassembled WGS sequence"/>
</dbReference>
<accession>A0A254NJB6</accession>
<proteinExistence type="predicted"/>
<evidence type="ECO:0000313" key="1">
    <source>
        <dbReference type="EMBL" id="OWR04933.1"/>
    </source>
</evidence>
<gene>
    <name evidence="1" type="ORF">CDO81_00080</name>
</gene>
<dbReference type="EMBL" id="NISI01000001">
    <property type="protein sequence ID" value="OWR04933.1"/>
    <property type="molecule type" value="Genomic_DNA"/>
</dbReference>
<comment type="caution">
    <text evidence="1">The sequence shown here is derived from an EMBL/GenBank/DDBJ whole genome shotgun (WGS) entry which is preliminary data.</text>
</comment>
<keyword evidence="2" id="KW-1185">Reference proteome</keyword>
<dbReference type="AlphaFoldDB" id="A0A254NJB6"/>